<dbReference type="AlphaFoldDB" id="A0AAD5S586"/>
<accession>A0AAD5S586</accession>
<evidence type="ECO:0000256" key="1">
    <source>
        <dbReference type="SAM" id="MobiDB-lite"/>
    </source>
</evidence>
<feature type="region of interest" description="Disordered" evidence="1">
    <location>
        <begin position="70"/>
        <end position="99"/>
    </location>
</feature>
<dbReference type="PROSITE" id="PS51257">
    <property type="entry name" value="PROKAR_LIPOPROTEIN"/>
    <property type="match status" value="1"/>
</dbReference>
<organism evidence="2 3">
    <name type="scientific">Zalerion maritima</name>
    <dbReference type="NCBI Taxonomy" id="339359"/>
    <lineage>
        <taxon>Eukaryota</taxon>
        <taxon>Fungi</taxon>
        <taxon>Dikarya</taxon>
        <taxon>Ascomycota</taxon>
        <taxon>Pezizomycotina</taxon>
        <taxon>Sordariomycetes</taxon>
        <taxon>Lulworthiomycetidae</taxon>
        <taxon>Lulworthiales</taxon>
        <taxon>Lulworthiaceae</taxon>
        <taxon>Zalerion</taxon>
    </lineage>
</organism>
<dbReference type="EMBL" id="JAKWBI020000016">
    <property type="protein sequence ID" value="KAJ2906287.1"/>
    <property type="molecule type" value="Genomic_DNA"/>
</dbReference>
<evidence type="ECO:0000313" key="2">
    <source>
        <dbReference type="EMBL" id="KAJ2906287.1"/>
    </source>
</evidence>
<sequence>MKTPSAFLVPGIQQESPSIPIPSTQQYPLIVSASCPGDILFALQYSQTSRDGSFMNSKATLAKSRLVQSTANPAMDGNKVAQKRPPPFQKVEPNLGPPEIRQLHSRSGLVLRQPDLGQVVLRPEHFVRLEMDHPLPEIQPSS</sequence>
<feature type="region of interest" description="Disordered" evidence="1">
    <location>
        <begin position="1"/>
        <end position="20"/>
    </location>
</feature>
<comment type="caution">
    <text evidence="2">The sequence shown here is derived from an EMBL/GenBank/DDBJ whole genome shotgun (WGS) entry which is preliminary data.</text>
</comment>
<dbReference type="Proteomes" id="UP001201980">
    <property type="component" value="Unassembled WGS sequence"/>
</dbReference>
<protein>
    <submittedName>
        <fullName evidence="2">Uncharacterized protein</fullName>
    </submittedName>
</protein>
<evidence type="ECO:0000313" key="3">
    <source>
        <dbReference type="Proteomes" id="UP001201980"/>
    </source>
</evidence>
<gene>
    <name evidence="2" type="ORF">MKZ38_002366</name>
</gene>
<reference evidence="2" key="1">
    <citation type="submission" date="2022-07" db="EMBL/GenBank/DDBJ databases">
        <title>Draft genome sequence of Zalerion maritima ATCC 34329, a (micro)plastics degrading marine fungus.</title>
        <authorList>
            <person name="Paco A."/>
            <person name="Goncalves M.F.M."/>
            <person name="Rocha-Santos T.A.P."/>
            <person name="Alves A."/>
        </authorList>
    </citation>
    <scope>NUCLEOTIDE SEQUENCE</scope>
    <source>
        <strain evidence="2">ATCC 34329</strain>
    </source>
</reference>
<keyword evidence="3" id="KW-1185">Reference proteome</keyword>
<proteinExistence type="predicted"/>
<name>A0AAD5S586_9PEZI</name>